<comment type="caution">
    <text evidence="1">The sequence shown here is derived from an EMBL/GenBank/DDBJ whole genome shotgun (WGS) entry which is preliminary data.</text>
</comment>
<protein>
    <submittedName>
        <fullName evidence="1">Unnamed protein product</fullName>
    </submittedName>
</protein>
<keyword evidence="2" id="KW-1185">Reference proteome</keyword>
<dbReference type="AlphaFoldDB" id="A0A9W6WTT1"/>
<proteinExistence type="predicted"/>
<sequence>MVKPPTVIAAWNFFQNELGLQFDSIPETVAIPAVKTAKAPNLLATAERCVVGLDLLHCTRAIHECSATEDGADIERLHPKHVKLLCDGQTSARPGARAKKLTPTLRSTCSDQSSSGGDWSWRTLLEKLHFFLDNETEGDALAWLEDGVHFVVHQSSEIRLEAWLGLRACSLHQVLEALGFHCREELHWDYSIYCHDSFVRGCPRKIEEMVADDARGPPSKEVDVVMPSVAYNSALKPLEVRLSLSDSHSQSWEVTIAPSVLPHPNFDTSEVFHFEGTFGDGSSAEDSWEGMLDEADQWSDHDVDSPMWWSQHSDFSSICTDDLSDMDVLSQISAYYG</sequence>
<dbReference type="EMBL" id="BSXT01000090">
    <property type="protein sequence ID" value="GMF17223.1"/>
    <property type="molecule type" value="Genomic_DNA"/>
</dbReference>
<accession>A0A9W6WTT1</accession>
<dbReference type="OrthoDB" id="92526at2759"/>
<organism evidence="1 2">
    <name type="scientific">Phytophthora fragariaefolia</name>
    <dbReference type="NCBI Taxonomy" id="1490495"/>
    <lineage>
        <taxon>Eukaryota</taxon>
        <taxon>Sar</taxon>
        <taxon>Stramenopiles</taxon>
        <taxon>Oomycota</taxon>
        <taxon>Peronosporomycetes</taxon>
        <taxon>Peronosporales</taxon>
        <taxon>Peronosporaceae</taxon>
        <taxon>Phytophthora</taxon>
    </lineage>
</organism>
<name>A0A9W6WTT1_9STRA</name>
<reference evidence="1" key="1">
    <citation type="submission" date="2023-04" db="EMBL/GenBank/DDBJ databases">
        <title>Phytophthora fragariaefolia NBRC 109709.</title>
        <authorList>
            <person name="Ichikawa N."/>
            <person name="Sato H."/>
            <person name="Tonouchi N."/>
        </authorList>
    </citation>
    <scope>NUCLEOTIDE SEQUENCE</scope>
    <source>
        <strain evidence="1">NBRC 109709</strain>
    </source>
</reference>
<dbReference type="Proteomes" id="UP001165121">
    <property type="component" value="Unassembled WGS sequence"/>
</dbReference>
<evidence type="ECO:0000313" key="2">
    <source>
        <dbReference type="Proteomes" id="UP001165121"/>
    </source>
</evidence>
<evidence type="ECO:0000313" key="1">
    <source>
        <dbReference type="EMBL" id="GMF17223.1"/>
    </source>
</evidence>
<gene>
    <name evidence="1" type="ORF">Pfra01_000112200</name>
</gene>